<protein>
    <submittedName>
        <fullName evidence="1">Uncharacterized protein</fullName>
    </submittedName>
</protein>
<dbReference type="AlphaFoldDB" id="A0A3M6TYF3"/>
<accession>A0A3M6TYF3</accession>
<name>A0A3M6TYF3_POCDA</name>
<organism evidence="1 2">
    <name type="scientific">Pocillopora damicornis</name>
    <name type="common">Cauliflower coral</name>
    <name type="synonym">Millepora damicornis</name>
    <dbReference type="NCBI Taxonomy" id="46731"/>
    <lineage>
        <taxon>Eukaryota</taxon>
        <taxon>Metazoa</taxon>
        <taxon>Cnidaria</taxon>
        <taxon>Anthozoa</taxon>
        <taxon>Hexacorallia</taxon>
        <taxon>Scleractinia</taxon>
        <taxon>Astrocoeniina</taxon>
        <taxon>Pocilloporidae</taxon>
        <taxon>Pocillopora</taxon>
    </lineage>
</organism>
<comment type="caution">
    <text evidence="1">The sequence shown here is derived from an EMBL/GenBank/DDBJ whole genome shotgun (WGS) entry which is preliminary data.</text>
</comment>
<proteinExistence type="predicted"/>
<gene>
    <name evidence="1" type="ORF">pdam_00000611</name>
</gene>
<reference evidence="1 2" key="1">
    <citation type="journal article" date="2018" name="Sci. Rep.">
        <title>Comparative analysis of the Pocillopora damicornis genome highlights role of immune system in coral evolution.</title>
        <authorList>
            <person name="Cunning R."/>
            <person name="Bay R.A."/>
            <person name="Gillette P."/>
            <person name="Baker A.C."/>
            <person name="Traylor-Knowles N."/>
        </authorList>
    </citation>
    <scope>NUCLEOTIDE SEQUENCE [LARGE SCALE GENOMIC DNA]</scope>
    <source>
        <strain evidence="1">RSMAS</strain>
        <tissue evidence="1">Whole animal</tissue>
    </source>
</reference>
<evidence type="ECO:0000313" key="1">
    <source>
        <dbReference type="EMBL" id="RMX46422.1"/>
    </source>
</evidence>
<keyword evidence="2" id="KW-1185">Reference proteome</keyword>
<dbReference type="EMBL" id="RCHS01002704">
    <property type="protein sequence ID" value="RMX46422.1"/>
    <property type="molecule type" value="Genomic_DNA"/>
</dbReference>
<sequence>MVGPPELAESEKYLDKRDMRPQNTCASLDKFEFLAWTLSRCKSSSALYFSASRTMRSISSLDNLPLSLVMVILFSRPVLLSTAETFKIPFASMS</sequence>
<dbReference type="Proteomes" id="UP000275408">
    <property type="component" value="Unassembled WGS sequence"/>
</dbReference>
<evidence type="ECO:0000313" key="2">
    <source>
        <dbReference type="Proteomes" id="UP000275408"/>
    </source>
</evidence>